<reference evidence="2 3" key="2">
    <citation type="journal article" date="2017" name="Nature">
        <title>The Apostasia genome and the evolution of orchids.</title>
        <authorList>
            <person name="Zhang G.Q."/>
            <person name="Liu K.W."/>
            <person name="Li Z."/>
            <person name="Lohaus R."/>
            <person name="Hsiao Y.Y."/>
            <person name="Niu S.C."/>
            <person name="Wang J.Y."/>
            <person name="Lin Y.C."/>
            <person name="Xu Q."/>
            <person name="Chen L.J."/>
            <person name="Yoshida K."/>
            <person name="Fujiwara S."/>
            <person name="Wang Z.W."/>
            <person name="Zhang Y.Q."/>
            <person name="Mitsuda N."/>
            <person name="Wang M."/>
            <person name="Liu G.H."/>
            <person name="Pecoraro L."/>
            <person name="Huang H.X."/>
            <person name="Xiao X.J."/>
            <person name="Lin M."/>
            <person name="Wu X.Y."/>
            <person name="Wu W.L."/>
            <person name="Chen Y.Y."/>
            <person name="Chang S.B."/>
            <person name="Sakamoto S."/>
            <person name="Ohme-Takagi M."/>
            <person name="Yagi M."/>
            <person name="Zeng S.J."/>
            <person name="Shen C.Y."/>
            <person name="Yeh C.M."/>
            <person name="Luo Y.B."/>
            <person name="Tsai W.C."/>
            <person name="Van de Peer Y."/>
            <person name="Liu Z.J."/>
        </authorList>
    </citation>
    <scope>NUCLEOTIDE SEQUENCE [LARGE SCALE GENOMIC DNA]</scope>
    <source>
        <tissue evidence="2">The whole plant</tissue>
    </source>
</reference>
<dbReference type="InterPro" id="IPR036397">
    <property type="entry name" value="RNaseH_sf"/>
</dbReference>
<dbReference type="GO" id="GO:0003676">
    <property type="term" value="F:nucleic acid binding"/>
    <property type="evidence" value="ECO:0007669"/>
    <property type="project" value="InterPro"/>
</dbReference>
<protein>
    <recommendedName>
        <fullName evidence="1">Tf2-1-like SH3-like domain-containing protein</fullName>
    </recommendedName>
</protein>
<dbReference type="AlphaFoldDB" id="A0A2I0XG09"/>
<dbReference type="InterPro" id="IPR056924">
    <property type="entry name" value="SH3_Tf2-1"/>
</dbReference>
<proteinExistence type="predicted"/>
<keyword evidence="3" id="KW-1185">Reference proteome</keyword>
<feature type="domain" description="Tf2-1-like SH3-like" evidence="1">
    <location>
        <begin position="103"/>
        <end position="164"/>
    </location>
</feature>
<dbReference type="PANTHER" id="PTHR37984">
    <property type="entry name" value="PROTEIN CBG26694"/>
    <property type="match status" value="1"/>
</dbReference>
<gene>
    <name evidence="2" type="ORF">MA16_Dca023518</name>
</gene>
<evidence type="ECO:0000259" key="1">
    <source>
        <dbReference type="Pfam" id="PF24626"/>
    </source>
</evidence>
<accession>A0A2I0XG09</accession>
<dbReference type="Pfam" id="PF24626">
    <property type="entry name" value="SH3_Tf2-1"/>
    <property type="match status" value="1"/>
</dbReference>
<evidence type="ECO:0000313" key="2">
    <source>
        <dbReference type="EMBL" id="PKU86839.1"/>
    </source>
</evidence>
<dbReference type="Gene3D" id="3.30.420.10">
    <property type="entry name" value="Ribonuclease H-like superfamily/Ribonuclease H"/>
    <property type="match status" value="1"/>
</dbReference>
<reference evidence="2 3" key="1">
    <citation type="journal article" date="2016" name="Sci. Rep.">
        <title>The Dendrobium catenatum Lindl. genome sequence provides insights into polysaccharide synthase, floral development and adaptive evolution.</title>
        <authorList>
            <person name="Zhang G.Q."/>
            <person name="Xu Q."/>
            <person name="Bian C."/>
            <person name="Tsai W.C."/>
            <person name="Yeh C.M."/>
            <person name="Liu K.W."/>
            <person name="Yoshida K."/>
            <person name="Zhang L.S."/>
            <person name="Chang S.B."/>
            <person name="Chen F."/>
            <person name="Shi Y."/>
            <person name="Su Y.Y."/>
            <person name="Zhang Y.Q."/>
            <person name="Chen L.J."/>
            <person name="Yin Y."/>
            <person name="Lin M."/>
            <person name="Huang H."/>
            <person name="Deng H."/>
            <person name="Wang Z.W."/>
            <person name="Zhu S.L."/>
            <person name="Zhao X."/>
            <person name="Deng C."/>
            <person name="Niu S.C."/>
            <person name="Huang J."/>
            <person name="Wang M."/>
            <person name="Liu G.H."/>
            <person name="Yang H.J."/>
            <person name="Xiao X.J."/>
            <person name="Hsiao Y.Y."/>
            <person name="Wu W.L."/>
            <person name="Chen Y.Y."/>
            <person name="Mitsuda N."/>
            <person name="Ohme-Takagi M."/>
            <person name="Luo Y.B."/>
            <person name="Van de Peer Y."/>
            <person name="Liu Z.J."/>
        </authorList>
    </citation>
    <scope>NUCLEOTIDE SEQUENCE [LARGE SCALE GENOMIC DNA]</scope>
    <source>
        <tissue evidence="2">The whole plant</tissue>
    </source>
</reference>
<organism evidence="2 3">
    <name type="scientific">Dendrobium catenatum</name>
    <dbReference type="NCBI Taxonomy" id="906689"/>
    <lineage>
        <taxon>Eukaryota</taxon>
        <taxon>Viridiplantae</taxon>
        <taxon>Streptophyta</taxon>
        <taxon>Embryophyta</taxon>
        <taxon>Tracheophyta</taxon>
        <taxon>Spermatophyta</taxon>
        <taxon>Magnoliopsida</taxon>
        <taxon>Liliopsida</taxon>
        <taxon>Asparagales</taxon>
        <taxon>Orchidaceae</taxon>
        <taxon>Epidendroideae</taxon>
        <taxon>Malaxideae</taxon>
        <taxon>Dendrobiinae</taxon>
        <taxon>Dendrobium</taxon>
    </lineage>
</organism>
<name>A0A2I0XG09_9ASPA</name>
<evidence type="ECO:0000313" key="3">
    <source>
        <dbReference type="Proteomes" id="UP000233837"/>
    </source>
</evidence>
<sequence>MLRCIAHEHPKQWDDYLGQAEFAYNSMSNRSTGQCPFSIVYTKIPNHIVDIAVLPKCRSKAAAETTEQYVKMLEDVKTKLSASNAQYKEHADQRRREQIFEPGELVMVRLRKERFQPGTYSKLSPRRIGPVPILQRINNNAYVVDLPPGFLTPATFNVADIIAYKSADTGIAQIHSSGEESLTEGEI</sequence>
<dbReference type="InterPro" id="IPR050951">
    <property type="entry name" value="Retrovirus_Pol_polyprotein"/>
</dbReference>
<dbReference type="PANTHER" id="PTHR37984:SF5">
    <property type="entry name" value="PROTEIN NYNRIN-LIKE"/>
    <property type="match status" value="1"/>
</dbReference>
<dbReference type="Proteomes" id="UP000233837">
    <property type="component" value="Unassembled WGS sequence"/>
</dbReference>
<dbReference type="EMBL" id="KZ501912">
    <property type="protein sequence ID" value="PKU86839.1"/>
    <property type="molecule type" value="Genomic_DNA"/>
</dbReference>